<gene>
    <name evidence="7" type="ORF">DLJ53_00500</name>
</gene>
<dbReference type="EMBL" id="QHHQ01000001">
    <property type="protein sequence ID" value="RAI03054.1"/>
    <property type="molecule type" value="Genomic_DNA"/>
</dbReference>
<keyword evidence="2" id="KW-1003">Cell membrane</keyword>
<feature type="transmembrane region" description="Helical" evidence="6">
    <location>
        <begin position="97"/>
        <end position="116"/>
    </location>
</feature>
<evidence type="ECO:0000256" key="3">
    <source>
        <dbReference type="ARBA" id="ARBA00022692"/>
    </source>
</evidence>
<feature type="transmembrane region" description="Helical" evidence="6">
    <location>
        <begin position="296"/>
        <end position="325"/>
    </location>
</feature>
<evidence type="ECO:0000256" key="2">
    <source>
        <dbReference type="ARBA" id="ARBA00022475"/>
    </source>
</evidence>
<evidence type="ECO:0000256" key="1">
    <source>
        <dbReference type="ARBA" id="ARBA00004651"/>
    </source>
</evidence>
<dbReference type="GO" id="GO:0005886">
    <property type="term" value="C:plasma membrane"/>
    <property type="evidence" value="ECO:0007669"/>
    <property type="project" value="UniProtKB-SubCell"/>
</dbReference>
<keyword evidence="8" id="KW-1185">Reference proteome</keyword>
<feature type="transmembrane region" description="Helical" evidence="6">
    <location>
        <begin position="21"/>
        <end position="43"/>
    </location>
</feature>
<organism evidence="7 8">
    <name type="scientific">Acuticoccus sediminis</name>
    <dbReference type="NCBI Taxonomy" id="2184697"/>
    <lineage>
        <taxon>Bacteria</taxon>
        <taxon>Pseudomonadati</taxon>
        <taxon>Pseudomonadota</taxon>
        <taxon>Alphaproteobacteria</taxon>
        <taxon>Hyphomicrobiales</taxon>
        <taxon>Amorphaceae</taxon>
        <taxon>Acuticoccus</taxon>
    </lineage>
</organism>
<keyword evidence="4 6" id="KW-1133">Transmembrane helix</keyword>
<feature type="transmembrane region" description="Helical" evidence="6">
    <location>
        <begin position="242"/>
        <end position="260"/>
    </location>
</feature>
<feature type="transmembrane region" description="Helical" evidence="6">
    <location>
        <begin position="345"/>
        <end position="365"/>
    </location>
</feature>
<dbReference type="PANTHER" id="PTHR30250:SF26">
    <property type="entry name" value="PSMA PROTEIN"/>
    <property type="match status" value="1"/>
</dbReference>
<evidence type="ECO:0000313" key="8">
    <source>
        <dbReference type="Proteomes" id="UP000249590"/>
    </source>
</evidence>
<sequence length="436" mass="47121">MPSIALRSRLGHAGPRPRMKRYALPLIDQVVVAAFNLVLQLVLVRFASAEDYGTFVLWQALVMVMVGFQDAMIGLPLSVRIPYEPGSRRRFVLERQVATFTGLFVAAAACLFLIGVSLAYGAVVWLAPAQAVFALTFLTYYAVRYLAQSRAKFGAALAMDSAYAVLALGAVAGLVFADAVRLVPVFLGLSLPAVVAAVVGLAMLDRPPAIRFRRMLSGYREIWRDSRWTVVAVAASEMQNRAFVFIISAFYGPAVLAGIFAGNLVLRHLVMLVLAWKAFARPFVATMRNAGDYRGLVRFCAVSGLVLVGVYVVNLAVVSVAWPLFETYIYAGKYENMLPVVRVWTLINALQVPMVILALMLTTLGRYRADSFAVMIGSVVTLTGVTLLAKFVSADATLFGAGLGYVVTAAIMAYTVRGELARRRAGARLAAAAEAA</sequence>
<reference evidence="7 8" key="1">
    <citation type="submission" date="2018-05" db="EMBL/GenBank/DDBJ databases">
        <title>Acuticoccus sediminis sp. nov., isolated from deep-sea sediment of Indian Ocean.</title>
        <authorList>
            <person name="Liu X."/>
            <person name="Lai Q."/>
            <person name="Du Y."/>
            <person name="Sun F."/>
            <person name="Zhang X."/>
            <person name="Wang S."/>
            <person name="Shao Z."/>
        </authorList>
    </citation>
    <scope>NUCLEOTIDE SEQUENCE [LARGE SCALE GENOMIC DNA]</scope>
    <source>
        <strain evidence="7 8">PTG4-2</strain>
    </source>
</reference>
<feature type="transmembrane region" description="Helical" evidence="6">
    <location>
        <begin position="155"/>
        <end position="176"/>
    </location>
</feature>
<comment type="subcellular location">
    <subcellularLocation>
        <location evidence="1">Cell membrane</location>
        <topology evidence="1">Multi-pass membrane protein</topology>
    </subcellularLocation>
</comment>
<evidence type="ECO:0000256" key="6">
    <source>
        <dbReference type="SAM" id="Phobius"/>
    </source>
</evidence>
<keyword evidence="5 6" id="KW-0472">Membrane</keyword>
<protein>
    <recommendedName>
        <fullName evidence="9">O-antigen/teichoic acid export membrane protein</fullName>
    </recommendedName>
</protein>
<dbReference type="AlphaFoldDB" id="A0A8B2NZD5"/>
<evidence type="ECO:0000256" key="5">
    <source>
        <dbReference type="ARBA" id="ARBA00023136"/>
    </source>
</evidence>
<feature type="transmembrane region" description="Helical" evidence="6">
    <location>
        <begin position="372"/>
        <end position="392"/>
    </location>
</feature>
<feature type="transmembrane region" description="Helical" evidence="6">
    <location>
        <begin position="398"/>
        <end position="416"/>
    </location>
</feature>
<feature type="transmembrane region" description="Helical" evidence="6">
    <location>
        <begin position="182"/>
        <end position="204"/>
    </location>
</feature>
<dbReference type="Proteomes" id="UP000249590">
    <property type="component" value="Unassembled WGS sequence"/>
</dbReference>
<dbReference type="PANTHER" id="PTHR30250">
    <property type="entry name" value="PST FAMILY PREDICTED COLANIC ACID TRANSPORTER"/>
    <property type="match status" value="1"/>
</dbReference>
<feature type="transmembrane region" description="Helical" evidence="6">
    <location>
        <begin position="266"/>
        <end position="284"/>
    </location>
</feature>
<evidence type="ECO:0000313" key="7">
    <source>
        <dbReference type="EMBL" id="RAI03054.1"/>
    </source>
</evidence>
<feature type="transmembrane region" description="Helical" evidence="6">
    <location>
        <begin position="122"/>
        <end position="143"/>
    </location>
</feature>
<evidence type="ECO:0000256" key="4">
    <source>
        <dbReference type="ARBA" id="ARBA00022989"/>
    </source>
</evidence>
<keyword evidence="3 6" id="KW-0812">Transmembrane</keyword>
<proteinExistence type="predicted"/>
<dbReference type="InterPro" id="IPR050833">
    <property type="entry name" value="Poly_Biosynth_Transport"/>
</dbReference>
<accession>A0A8B2NZD5</accession>
<comment type="caution">
    <text evidence="7">The sequence shown here is derived from an EMBL/GenBank/DDBJ whole genome shotgun (WGS) entry which is preliminary data.</text>
</comment>
<name>A0A8B2NZD5_9HYPH</name>
<evidence type="ECO:0008006" key="9">
    <source>
        <dbReference type="Google" id="ProtNLM"/>
    </source>
</evidence>
<feature type="transmembrane region" description="Helical" evidence="6">
    <location>
        <begin position="55"/>
        <end position="77"/>
    </location>
</feature>